<keyword evidence="3" id="KW-1185">Reference proteome</keyword>
<comment type="caution">
    <text evidence="2">The sequence shown here is derived from an EMBL/GenBank/DDBJ whole genome shotgun (WGS) entry which is preliminary data.</text>
</comment>
<dbReference type="Gene3D" id="3.10.180.10">
    <property type="entry name" value="2,3-Dihydroxybiphenyl 1,2-Dioxygenase, domain 1"/>
    <property type="match status" value="1"/>
</dbReference>
<organism evidence="2 3">
    <name type="scientific">Mumia flava</name>
    <dbReference type="NCBI Taxonomy" id="1348852"/>
    <lineage>
        <taxon>Bacteria</taxon>
        <taxon>Bacillati</taxon>
        <taxon>Actinomycetota</taxon>
        <taxon>Actinomycetes</taxon>
        <taxon>Propionibacteriales</taxon>
        <taxon>Nocardioidaceae</taxon>
        <taxon>Mumia</taxon>
    </lineage>
</organism>
<dbReference type="Pfam" id="PF00903">
    <property type="entry name" value="Glyoxalase"/>
    <property type="match status" value="1"/>
</dbReference>
<gene>
    <name evidence="2" type="ORF">CLV56_0393</name>
</gene>
<dbReference type="InterPro" id="IPR029068">
    <property type="entry name" value="Glyas_Bleomycin-R_OHBP_Dase"/>
</dbReference>
<accession>A0A0B2BRS0</accession>
<proteinExistence type="predicted"/>
<evidence type="ECO:0000313" key="2">
    <source>
        <dbReference type="EMBL" id="PJJ56189.1"/>
    </source>
</evidence>
<protein>
    <submittedName>
        <fullName evidence="2">Putative glyoxalase superfamily protein PhnB</fullName>
    </submittedName>
</protein>
<dbReference type="InterPro" id="IPR037523">
    <property type="entry name" value="VOC_core"/>
</dbReference>
<dbReference type="RefSeq" id="WP_039343795.1">
    <property type="nucleotide sequence ID" value="NZ_PGEZ01000001.1"/>
</dbReference>
<dbReference type="InterPro" id="IPR004360">
    <property type="entry name" value="Glyas_Fos-R_dOase_dom"/>
</dbReference>
<dbReference type="EMBL" id="PGEZ01000001">
    <property type="protein sequence ID" value="PJJ56189.1"/>
    <property type="molecule type" value="Genomic_DNA"/>
</dbReference>
<reference evidence="2 3" key="1">
    <citation type="submission" date="2017-11" db="EMBL/GenBank/DDBJ databases">
        <title>Genomic Encyclopedia of Archaeal and Bacterial Type Strains, Phase II (KMG-II): From Individual Species to Whole Genera.</title>
        <authorList>
            <person name="Goeker M."/>
        </authorList>
    </citation>
    <scope>NUCLEOTIDE SEQUENCE [LARGE SCALE GENOMIC DNA]</scope>
    <source>
        <strain evidence="2 3">DSM 27763</strain>
    </source>
</reference>
<sequence length="128" mass="13534">MPDRTAAAPARVVAYTHVEDVAASRAFYTDVLGFAVAMEDPVVGVSSPANPTAQVLVLPVGFEDPAPRFGVDLGEPEAVDAAHAAALRDGLRVVYPLTTEPWGVRRFFVEDPGGTIINVLAHVEAEPQ</sequence>
<dbReference type="AlphaFoldDB" id="A0A0B2BRS0"/>
<dbReference type="SUPFAM" id="SSF54593">
    <property type="entry name" value="Glyoxalase/Bleomycin resistance protein/Dihydroxybiphenyl dioxygenase"/>
    <property type="match status" value="1"/>
</dbReference>
<evidence type="ECO:0000259" key="1">
    <source>
        <dbReference type="PROSITE" id="PS51819"/>
    </source>
</evidence>
<dbReference type="PROSITE" id="PS51819">
    <property type="entry name" value="VOC"/>
    <property type="match status" value="1"/>
</dbReference>
<dbReference type="Proteomes" id="UP000230842">
    <property type="component" value="Unassembled WGS sequence"/>
</dbReference>
<feature type="domain" description="VOC" evidence="1">
    <location>
        <begin position="8"/>
        <end position="122"/>
    </location>
</feature>
<evidence type="ECO:0000313" key="3">
    <source>
        <dbReference type="Proteomes" id="UP000230842"/>
    </source>
</evidence>
<dbReference type="OrthoDB" id="9805171at2"/>
<name>A0A0B2BRS0_9ACTN</name>